<proteinExistence type="predicted"/>
<dbReference type="Proteomes" id="UP000708208">
    <property type="component" value="Unassembled WGS sequence"/>
</dbReference>
<comment type="caution">
    <text evidence="2">The sequence shown here is derived from an EMBL/GenBank/DDBJ whole genome shotgun (WGS) entry which is preliminary data.</text>
</comment>
<dbReference type="EMBL" id="CAJVCH010532258">
    <property type="protein sequence ID" value="CAG7824292.1"/>
    <property type="molecule type" value="Genomic_DNA"/>
</dbReference>
<feature type="region of interest" description="Disordered" evidence="1">
    <location>
        <begin position="48"/>
        <end position="86"/>
    </location>
</feature>
<organism evidence="2 3">
    <name type="scientific">Allacma fusca</name>
    <dbReference type="NCBI Taxonomy" id="39272"/>
    <lineage>
        <taxon>Eukaryota</taxon>
        <taxon>Metazoa</taxon>
        <taxon>Ecdysozoa</taxon>
        <taxon>Arthropoda</taxon>
        <taxon>Hexapoda</taxon>
        <taxon>Collembola</taxon>
        <taxon>Symphypleona</taxon>
        <taxon>Sminthuridae</taxon>
        <taxon>Allacma</taxon>
    </lineage>
</organism>
<accession>A0A8J2PCZ0</accession>
<feature type="compositionally biased region" description="Polar residues" evidence="1">
    <location>
        <begin position="72"/>
        <end position="86"/>
    </location>
</feature>
<protein>
    <submittedName>
        <fullName evidence="2">Uncharacterized protein</fullName>
    </submittedName>
</protein>
<gene>
    <name evidence="2" type="ORF">AFUS01_LOCUS34455</name>
</gene>
<feature type="non-terminal residue" evidence="2">
    <location>
        <position position="1"/>
    </location>
</feature>
<feature type="non-terminal residue" evidence="2">
    <location>
        <position position="126"/>
    </location>
</feature>
<reference evidence="2" key="1">
    <citation type="submission" date="2021-06" db="EMBL/GenBank/DDBJ databases">
        <authorList>
            <person name="Hodson N. C."/>
            <person name="Mongue J. A."/>
            <person name="Jaron S. K."/>
        </authorList>
    </citation>
    <scope>NUCLEOTIDE SEQUENCE</scope>
</reference>
<keyword evidence="3" id="KW-1185">Reference proteome</keyword>
<evidence type="ECO:0000313" key="3">
    <source>
        <dbReference type="Proteomes" id="UP000708208"/>
    </source>
</evidence>
<dbReference type="AlphaFoldDB" id="A0A8J2PCZ0"/>
<evidence type="ECO:0000313" key="2">
    <source>
        <dbReference type="EMBL" id="CAG7824292.1"/>
    </source>
</evidence>
<name>A0A8J2PCZ0_9HEXA</name>
<evidence type="ECO:0000256" key="1">
    <source>
        <dbReference type="SAM" id="MobiDB-lite"/>
    </source>
</evidence>
<sequence>KSNHPIQHEIHQVLALSTAVDLDKLNEFQLPVEKINSSVLHHRHVELPTEPSNSIEEVTHEGVHPSVDTTEDLTTQSFKKMSTPRSSAVKSMGTIWNISHINTSMNVQLEPLRNQPQFFQSGSVST</sequence>